<organism evidence="2 3">
    <name type="scientific">Natrinema soli</name>
    <dbReference type="NCBI Taxonomy" id="1930624"/>
    <lineage>
        <taxon>Archaea</taxon>
        <taxon>Methanobacteriati</taxon>
        <taxon>Methanobacteriota</taxon>
        <taxon>Stenosarchaea group</taxon>
        <taxon>Halobacteria</taxon>
        <taxon>Halobacteriales</taxon>
        <taxon>Natrialbaceae</taxon>
        <taxon>Natrinema</taxon>
    </lineage>
</organism>
<feature type="region of interest" description="Disordered" evidence="1">
    <location>
        <begin position="159"/>
        <end position="195"/>
    </location>
</feature>
<accession>A0ABD5SUQ9</accession>
<dbReference type="EMBL" id="JBHSWV010000317">
    <property type="protein sequence ID" value="MFC6766998.1"/>
    <property type="molecule type" value="Genomic_DNA"/>
</dbReference>
<protein>
    <submittedName>
        <fullName evidence="2">Uncharacterized protein</fullName>
    </submittedName>
</protein>
<proteinExistence type="predicted"/>
<comment type="caution">
    <text evidence="2">The sequence shown here is derived from an EMBL/GenBank/DDBJ whole genome shotgun (WGS) entry which is preliminary data.</text>
</comment>
<reference evidence="2 3" key="1">
    <citation type="journal article" date="2019" name="Int. J. Syst. Evol. Microbiol.">
        <title>The Global Catalogue of Microorganisms (GCM) 10K type strain sequencing project: providing services to taxonomists for standard genome sequencing and annotation.</title>
        <authorList>
            <consortium name="The Broad Institute Genomics Platform"/>
            <consortium name="The Broad Institute Genome Sequencing Center for Infectious Disease"/>
            <person name="Wu L."/>
            <person name="Ma J."/>
        </authorList>
    </citation>
    <scope>NUCLEOTIDE SEQUENCE [LARGE SCALE GENOMIC DNA]</scope>
    <source>
        <strain evidence="2 3">LMG 29247</strain>
    </source>
</reference>
<evidence type="ECO:0000256" key="1">
    <source>
        <dbReference type="SAM" id="MobiDB-lite"/>
    </source>
</evidence>
<keyword evidence="3" id="KW-1185">Reference proteome</keyword>
<evidence type="ECO:0000313" key="3">
    <source>
        <dbReference type="Proteomes" id="UP001596383"/>
    </source>
</evidence>
<dbReference type="AlphaFoldDB" id="A0ABD5SUQ9"/>
<dbReference type="Proteomes" id="UP001596383">
    <property type="component" value="Unassembled WGS sequence"/>
</dbReference>
<name>A0ABD5SUQ9_9EURY</name>
<sequence length="195" mass="20072">MSTDSTATEVFEEIDPDPDAILEAHDAETPAELVESGGKHGTQSDDVVDTTATELFADLEDVETADSNAQETDPGETDRTNEDDDASATRADPEFEFIGDSDVIVRDDGAVVDATAAELGALTGTDSTPVRATGSDEGVETIASTNADSVDTAVASSGTLTVRSGGTDDLQLVGPDPSPTRIADDTFDSAGIDDQ</sequence>
<feature type="compositionally biased region" description="Acidic residues" evidence="1">
    <location>
        <begin position="185"/>
        <end position="195"/>
    </location>
</feature>
<dbReference type="RefSeq" id="WP_273739929.1">
    <property type="nucleotide sequence ID" value="NZ_JAQIVI010000317.1"/>
</dbReference>
<feature type="compositionally biased region" description="Acidic residues" evidence="1">
    <location>
        <begin position="10"/>
        <end position="20"/>
    </location>
</feature>
<gene>
    <name evidence="2" type="ORF">ACFQE6_19060</name>
</gene>
<evidence type="ECO:0000313" key="2">
    <source>
        <dbReference type="EMBL" id="MFC6766998.1"/>
    </source>
</evidence>
<feature type="region of interest" description="Disordered" evidence="1">
    <location>
        <begin position="1"/>
        <end position="95"/>
    </location>
</feature>
<feature type="region of interest" description="Disordered" evidence="1">
    <location>
        <begin position="124"/>
        <end position="145"/>
    </location>
</feature>